<name>A0A562T855_9HYPH</name>
<evidence type="ECO:0000256" key="2">
    <source>
        <dbReference type="SAM" id="SignalP"/>
    </source>
</evidence>
<feature type="signal peptide" evidence="2">
    <location>
        <begin position="1"/>
        <end position="17"/>
    </location>
</feature>
<feature type="compositionally biased region" description="Acidic residues" evidence="1">
    <location>
        <begin position="82"/>
        <end position="91"/>
    </location>
</feature>
<dbReference type="Proteomes" id="UP000320593">
    <property type="component" value="Unassembled WGS sequence"/>
</dbReference>
<organism evidence="3 4">
    <name type="scientific">Roseibium hamelinense</name>
    <dbReference type="NCBI Taxonomy" id="150831"/>
    <lineage>
        <taxon>Bacteria</taxon>
        <taxon>Pseudomonadati</taxon>
        <taxon>Pseudomonadota</taxon>
        <taxon>Alphaproteobacteria</taxon>
        <taxon>Hyphomicrobiales</taxon>
        <taxon>Stappiaceae</taxon>
        <taxon>Roseibium</taxon>
    </lineage>
</organism>
<sequence length="278" mass="30395">MRLNTTLGTLLSAFAVAAQRAGGHASLMQTPVAKPSFSQNTGFDDLSSLYADVNKLNQNQFGDDLYGLAQNEDGTSTKYEPEADTEQEVTDSDVISPGEIADAAKEILGAPATRKRSQFASREDLGLEKSDRFHVDIGGEGFHEASGVVSGFKGAVNLNAQKFDSQYPDKEIPNLVQLEAWHTDPPFPFKKKTVDRYTMQGAPLTRHNVNEITRTLAENGTVELWLDHGEFDKELKELASNLDAKIEWSDDPNTSVVDEFDGGFPTPKVVLKRGSASE</sequence>
<keyword evidence="2" id="KW-0732">Signal</keyword>
<accession>A0A562T855</accession>
<feature type="region of interest" description="Disordered" evidence="1">
    <location>
        <begin position="69"/>
        <end position="91"/>
    </location>
</feature>
<protein>
    <submittedName>
        <fullName evidence="3">Uncharacterized protein</fullName>
    </submittedName>
</protein>
<dbReference type="AlphaFoldDB" id="A0A562T855"/>
<reference evidence="3 4" key="1">
    <citation type="submission" date="2019-07" db="EMBL/GenBank/DDBJ databases">
        <title>Genomic Encyclopedia of Archaeal and Bacterial Type Strains, Phase II (KMG-II): from individual species to whole genera.</title>
        <authorList>
            <person name="Goeker M."/>
        </authorList>
    </citation>
    <scope>NUCLEOTIDE SEQUENCE [LARGE SCALE GENOMIC DNA]</scope>
    <source>
        <strain evidence="3 4">ATCC BAA-252</strain>
    </source>
</reference>
<comment type="caution">
    <text evidence="3">The sequence shown here is derived from an EMBL/GenBank/DDBJ whole genome shotgun (WGS) entry which is preliminary data.</text>
</comment>
<dbReference type="EMBL" id="VLLF01000003">
    <property type="protein sequence ID" value="TWI89358.1"/>
    <property type="molecule type" value="Genomic_DNA"/>
</dbReference>
<keyword evidence="4" id="KW-1185">Reference proteome</keyword>
<proteinExistence type="predicted"/>
<dbReference type="RefSeq" id="WP_145341935.1">
    <property type="nucleotide sequence ID" value="NZ_SMLY01000075.1"/>
</dbReference>
<evidence type="ECO:0000313" key="3">
    <source>
        <dbReference type="EMBL" id="TWI89358.1"/>
    </source>
</evidence>
<dbReference type="OrthoDB" id="9962765at2"/>
<feature type="chain" id="PRO_5022107500" evidence="2">
    <location>
        <begin position="18"/>
        <end position="278"/>
    </location>
</feature>
<evidence type="ECO:0000313" key="4">
    <source>
        <dbReference type="Proteomes" id="UP000320593"/>
    </source>
</evidence>
<gene>
    <name evidence="3" type="ORF">JM93_01561</name>
</gene>
<evidence type="ECO:0000256" key="1">
    <source>
        <dbReference type="SAM" id="MobiDB-lite"/>
    </source>
</evidence>